<accession>A0A1E3NGQ2</accession>
<evidence type="ECO:0000313" key="1">
    <source>
        <dbReference type="EMBL" id="ODQ45292.1"/>
    </source>
</evidence>
<dbReference type="Proteomes" id="UP000094455">
    <property type="component" value="Unassembled WGS sequence"/>
</dbReference>
<protein>
    <submittedName>
        <fullName evidence="1">Uncharacterized protein</fullName>
    </submittedName>
</protein>
<sequence>MELRRGSTCCCQLRNGGRHGARGTGHSVLIEALVSALSASGLRALWQPLGGWQRRRGLLRWICFRRWGGPCHAGEPPECLALDGVSDLFCVCLVVRNCHILAFCATCAKPKRPRSASCFSFSSGVLAWMDPRVRHL</sequence>
<reference evidence="1 2" key="1">
    <citation type="journal article" date="2016" name="Proc. Natl. Acad. Sci. U.S.A.">
        <title>Comparative genomics of biotechnologically important yeasts.</title>
        <authorList>
            <person name="Riley R."/>
            <person name="Haridas S."/>
            <person name="Wolfe K.H."/>
            <person name="Lopes M.R."/>
            <person name="Hittinger C.T."/>
            <person name="Goeker M."/>
            <person name="Salamov A.A."/>
            <person name="Wisecaver J.H."/>
            <person name="Long T.M."/>
            <person name="Calvey C.H."/>
            <person name="Aerts A.L."/>
            <person name="Barry K.W."/>
            <person name="Choi C."/>
            <person name="Clum A."/>
            <person name="Coughlan A.Y."/>
            <person name="Deshpande S."/>
            <person name="Douglass A.P."/>
            <person name="Hanson S.J."/>
            <person name="Klenk H.-P."/>
            <person name="LaButti K.M."/>
            <person name="Lapidus A."/>
            <person name="Lindquist E.A."/>
            <person name="Lipzen A.M."/>
            <person name="Meier-Kolthoff J.P."/>
            <person name="Ohm R.A."/>
            <person name="Otillar R.P."/>
            <person name="Pangilinan J.L."/>
            <person name="Peng Y."/>
            <person name="Rokas A."/>
            <person name="Rosa C.A."/>
            <person name="Scheuner C."/>
            <person name="Sibirny A.A."/>
            <person name="Slot J.C."/>
            <person name="Stielow J.B."/>
            <person name="Sun H."/>
            <person name="Kurtzman C.P."/>
            <person name="Blackwell M."/>
            <person name="Grigoriev I.V."/>
            <person name="Jeffries T.W."/>
        </authorList>
    </citation>
    <scope>NUCLEOTIDE SEQUENCE [LARGE SCALE GENOMIC DNA]</scope>
    <source>
        <strain evidence="1 2">NRRL Y-2026</strain>
    </source>
</reference>
<organism evidence="1 2">
    <name type="scientific">Pichia membranifaciens NRRL Y-2026</name>
    <dbReference type="NCBI Taxonomy" id="763406"/>
    <lineage>
        <taxon>Eukaryota</taxon>
        <taxon>Fungi</taxon>
        <taxon>Dikarya</taxon>
        <taxon>Ascomycota</taxon>
        <taxon>Saccharomycotina</taxon>
        <taxon>Pichiomycetes</taxon>
        <taxon>Pichiales</taxon>
        <taxon>Pichiaceae</taxon>
        <taxon>Pichia</taxon>
    </lineage>
</organism>
<dbReference type="GeneID" id="30178083"/>
<dbReference type="RefSeq" id="XP_019016405.1">
    <property type="nucleotide sequence ID" value="XM_019161396.1"/>
</dbReference>
<proteinExistence type="predicted"/>
<keyword evidence="2" id="KW-1185">Reference proteome</keyword>
<name>A0A1E3NGQ2_9ASCO</name>
<dbReference type="AlphaFoldDB" id="A0A1E3NGQ2"/>
<gene>
    <name evidence="1" type="ORF">PICMEDRAFT_169290</name>
</gene>
<dbReference type="EMBL" id="KV454005">
    <property type="protein sequence ID" value="ODQ45292.1"/>
    <property type="molecule type" value="Genomic_DNA"/>
</dbReference>
<evidence type="ECO:0000313" key="2">
    <source>
        <dbReference type="Proteomes" id="UP000094455"/>
    </source>
</evidence>